<dbReference type="PANTHER" id="PTHR43861:SF6">
    <property type="entry name" value="METHYLTRANSFERASE TYPE 11"/>
    <property type="match status" value="1"/>
</dbReference>
<evidence type="ECO:0000313" key="1">
    <source>
        <dbReference type="EMBL" id="OOZ36437.1"/>
    </source>
</evidence>
<protein>
    <recommendedName>
        <fullName evidence="3">Methyltransferase type 11 domain-containing protein</fullName>
    </recommendedName>
</protein>
<dbReference type="Pfam" id="PF13489">
    <property type="entry name" value="Methyltransf_23"/>
    <property type="match status" value="1"/>
</dbReference>
<evidence type="ECO:0000313" key="2">
    <source>
        <dbReference type="Proteomes" id="UP000190896"/>
    </source>
</evidence>
<dbReference type="PANTHER" id="PTHR43861">
    <property type="entry name" value="TRANS-ACONITATE 2-METHYLTRANSFERASE-RELATED"/>
    <property type="match status" value="1"/>
</dbReference>
<evidence type="ECO:0008006" key="3">
    <source>
        <dbReference type="Google" id="ProtNLM"/>
    </source>
</evidence>
<name>A0A1T2KUA4_9GAMM</name>
<dbReference type="Gene3D" id="3.40.50.150">
    <property type="entry name" value="Vaccinia Virus protein VP39"/>
    <property type="match status" value="1"/>
</dbReference>
<dbReference type="Proteomes" id="UP000190896">
    <property type="component" value="Unassembled WGS sequence"/>
</dbReference>
<gene>
    <name evidence="1" type="ORF">BOW51_07130</name>
</gene>
<dbReference type="AlphaFoldDB" id="A0A1T2KUA4"/>
<reference evidence="1 2" key="1">
    <citation type="submission" date="2016-11" db="EMBL/GenBank/DDBJ databases">
        <title>Mixed transmission modes and dynamic genome evolution in an obligate animal-bacterial symbiosis.</title>
        <authorList>
            <person name="Russell S.L."/>
            <person name="Corbett-Detig R.B."/>
            <person name="Cavanaugh C.M."/>
        </authorList>
    </citation>
    <scope>NUCLEOTIDE SEQUENCE [LARGE SCALE GENOMIC DNA]</scope>
    <source>
        <strain evidence="1">Se-Cadez</strain>
    </source>
</reference>
<proteinExistence type="predicted"/>
<accession>A0A1T2KUA4</accession>
<sequence>MANESLLGITRKGSSFDKRYTPEYRETLRNEYRLTFNDLEFNLKPPSAGASCLDFGCAIGSALDVLADNGWETYGCDISEQLTALADRQQHRIFTGELDQLPGDWGPFDLVVTIEVLEHLQHPRETLHRLISLLKPGGTLITETPQVGLLAELYGEDWRVLAGLDHIHLLTRETQIGVIEDFGCRVEATSSFGSGCTMGLVPPHIKRAFDTLVKRQNIGDFLAIRATKIEV</sequence>
<dbReference type="CDD" id="cd02440">
    <property type="entry name" value="AdoMet_MTases"/>
    <property type="match status" value="1"/>
</dbReference>
<comment type="caution">
    <text evidence="1">The sequence shown here is derived from an EMBL/GenBank/DDBJ whole genome shotgun (WGS) entry which is preliminary data.</text>
</comment>
<keyword evidence="2" id="KW-1185">Reference proteome</keyword>
<dbReference type="EMBL" id="MPRJ01000039">
    <property type="protein sequence ID" value="OOZ36437.1"/>
    <property type="molecule type" value="Genomic_DNA"/>
</dbReference>
<organism evidence="1 2">
    <name type="scientific">Solemya velesiana gill symbiont</name>
    <dbReference type="NCBI Taxonomy" id="1918948"/>
    <lineage>
        <taxon>Bacteria</taxon>
        <taxon>Pseudomonadati</taxon>
        <taxon>Pseudomonadota</taxon>
        <taxon>Gammaproteobacteria</taxon>
        <taxon>sulfur-oxidizing symbionts</taxon>
    </lineage>
</organism>
<dbReference type="InterPro" id="IPR029063">
    <property type="entry name" value="SAM-dependent_MTases_sf"/>
</dbReference>
<dbReference type="SUPFAM" id="SSF53335">
    <property type="entry name" value="S-adenosyl-L-methionine-dependent methyltransferases"/>
    <property type="match status" value="1"/>
</dbReference>